<gene>
    <name evidence="1" type="ORF">QAD02_001592</name>
</gene>
<name>A0ACC2NHE4_9HYME</name>
<evidence type="ECO:0000313" key="1">
    <source>
        <dbReference type="EMBL" id="KAJ8670333.1"/>
    </source>
</evidence>
<dbReference type="EMBL" id="CM056743">
    <property type="protein sequence ID" value="KAJ8670333.1"/>
    <property type="molecule type" value="Genomic_DNA"/>
</dbReference>
<dbReference type="Proteomes" id="UP001239111">
    <property type="component" value="Chromosome 3"/>
</dbReference>
<sequence>MTTEAVYNYMKIQNRPHSANDVVNALDKEKHGKAAIQKALDKLAENEKLLLKISGKQKVYCISQESKQNLDEMKRIERELQAHSSEQLRKLEELETEVRQQEKSFNSLKCTMTFEEAQKELDRLKESNEKLSVKLDELMETSGTEDLSEAKKKAEKSLDLCTREYSKRKRICNEVLDCILESYPGSKKQLYQEIVQEREQDDVCTGISWSPNVVNSYVLRQAL</sequence>
<organism evidence="1 2">
    <name type="scientific">Eretmocerus hayati</name>
    <dbReference type="NCBI Taxonomy" id="131215"/>
    <lineage>
        <taxon>Eukaryota</taxon>
        <taxon>Metazoa</taxon>
        <taxon>Ecdysozoa</taxon>
        <taxon>Arthropoda</taxon>
        <taxon>Hexapoda</taxon>
        <taxon>Insecta</taxon>
        <taxon>Pterygota</taxon>
        <taxon>Neoptera</taxon>
        <taxon>Endopterygota</taxon>
        <taxon>Hymenoptera</taxon>
        <taxon>Apocrita</taxon>
        <taxon>Proctotrupomorpha</taxon>
        <taxon>Chalcidoidea</taxon>
        <taxon>Aphelinidae</taxon>
        <taxon>Aphelininae</taxon>
        <taxon>Eretmocerus</taxon>
    </lineage>
</organism>
<proteinExistence type="predicted"/>
<reference evidence="1" key="1">
    <citation type="submission" date="2023-04" db="EMBL/GenBank/DDBJ databases">
        <title>A chromosome-level genome assembly of the parasitoid wasp Eretmocerus hayati.</title>
        <authorList>
            <person name="Zhong Y."/>
            <person name="Liu S."/>
            <person name="Liu Y."/>
        </authorList>
    </citation>
    <scope>NUCLEOTIDE SEQUENCE</scope>
    <source>
        <strain evidence="1">ZJU_SS_LIU_2023</strain>
    </source>
</reference>
<accession>A0ACC2NHE4</accession>
<comment type="caution">
    <text evidence="1">The sequence shown here is derived from an EMBL/GenBank/DDBJ whole genome shotgun (WGS) entry which is preliminary data.</text>
</comment>
<evidence type="ECO:0000313" key="2">
    <source>
        <dbReference type="Proteomes" id="UP001239111"/>
    </source>
</evidence>
<protein>
    <submittedName>
        <fullName evidence="1">Uncharacterized protein</fullName>
    </submittedName>
</protein>
<keyword evidence="2" id="KW-1185">Reference proteome</keyword>